<organism evidence="1 2">
    <name type="scientific">Niveispirillum cyanobacteriorum</name>
    <dbReference type="NCBI Taxonomy" id="1612173"/>
    <lineage>
        <taxon>Bacteria</taxon>
        <taxon>Pseudomonadati</taxon>
        <taxon>Pseudomonadota</taxon>
        <taxon>Alphaproteobacteria</taxon>
        <taxon>Rhodospirillales</taxon>
        <taxon>Azospirillaceae</taxon>
        <taxon>Niveispirillum</taxon>
    </lineage>
</organism>
<dbReference type="PIRSF" id="PIRSF038991">
    <property type="entry name" value="Protein_AbrB"/>
    <property type="match status" value="1"/>
</dbReference>
<dbReference type="AlphaFoldDB" id="A0A2K9N6W4"/>
<gene>
    <name evidence="1" type="ORF">C0V82_00425</name>
</gene>
<reference evidence="1 2" key="1">
    <citation type="submission" date="2017-12" db="EMBL/GenBank/DDBJ databases">
        <title>Genomes of bacteria within cyanobacterial aggregates.</title>
        <authorList>
            <person name="Cai H."/>
        </authorList>
    </citation>
    <scope>NUCLEOTIDE SEQUENCE [LARGE SCALE GENOMIC DNA]</scope>
    <source>
        <strain evidence="1 2">TH16</strain>
    </source>
</reference>
<dbReference type="KEGG" id="ncb:C0V82_00425"/>
<dbReference type="Proteomes" id="UP000234752">
    <property type="component" value="Chromosome eg_1"/>
</dbReference>
<dbReference type="PANTHER" id="PTHR38457:SF1">
    <property type="entry name" value="REGULATOR ABRB-RELATED"/>
    <property type="match status" value="1"/>
</dbReference>
<dbReference type="Pfam" id="PF05145">
    <property type="entry name" value="AbrB"/>
    <property type="match status" value="1"/>
</dbReference>
<sequence>MSEPHETEPASAPPRRARRFDWPAFATAMVLGTTGGAICFKLHVPLAFMIGAMLATTIAALGGVRTMVPPRLRDGLVIVLGIMLGASFTPSLLGHLGEWSVSLIFMAVYIIIGAAAGTFYLRRFARYDPPTAYFTAMPGGFTEMVLMGGASGGDDRSIALGHSLRIMLVVMTVPFAFQALPGYDPAGRDWSLHGLGPWPWELSLTDYAIIAACFIGAPVAQKLGIPAGILVGPMLLSAGLHLAGLTAVKPPGLLVAAAQVVIGASIGGRFQRVPLMRIARTAGIAAGLTLVLLLVTLALSLLVHLLTGLNLAGLILAYAPGGLAEMSLVALALHVDAAFVATHHIIRIVLIILFAPAAYHLWRRWQERRATGV</sequence>
<dbReference type="GO" id="GO:0016020">
    <property type="term" value="C:membrane"/>
    <property type="evidence" value="ECO:0007669"/>
    <property type="project" value="InterPro"/>
</dbReference>
<dbReference type="GO" id="GO:0004497">
    <property type="term" value="F:monooxygenase activity"/>
    <property type="evidence" value="ECO:0007669"/>
    <property type="project" value="UniProtKB-KW"/>
</dbReference>
<dbReference type="EMBL" id="CP025611">
    <property type="protein sequence ID" value="AUN28888.1"/>
    <property type="molecule type" value="Genomic_DNA"/>
</dbReference>
<dbReference type="RefSeq" id="WP_102110650.1">
    <property type="nucleotide sequence ID" value="NZ_BMGN01000005.1"/>
</dbReference>
<evidence type="ECO:0000313" key="1">
    <source>
        <dbReference type="EMBL" id="AUN28888.1"/>
    </source>
</evidence>
<accession>A0A2K9N6W4</accession>
<name>A0A2K9N6W4_9PROT</name>
<dbReference type="OrthoDB" id="7157734at2"/>
<proteinExistence type="predicted"/>
<dbReference type="NCBIfam" id="TIGR03082">
    <property type="entry name" value="Gneg_AbrB_dup"/>
    <property type="match status" value="2"/>
</dbReference>
<dbReference type="InterPro" id="IPR007820">
    <property type="entry name" value="AbrB_fam"/>
</dbReference>
<dbReference type="InterPro" id="IPR017516">
    <property type="entry name" value="AbrB_dup"/>
</dbReference>
<keyword evidence="1" id="KW-0560">Oxidoreductase</keyword>
<evidence type="ECO:0000313" key="2">
    <source>
        <dbReference type="Proteomes" id="UP000234752"/>
    </source>
</evidence>
<keyword evidence="1" id="KW-0503">Monooxygenase</keyword>
<keyword evidence="2" id="KW-1185">Reference proteome</keyword>
<protein>
    <submittedName>
        <fullName evidence="1">Ammonia monooxygenase</fullName>
    </submittedName>
</protein>
<dbReference type="GO" id="GO:0010468">
    <property type="term" value="P:regulation of gene expression"/>
    <property type="evidence" value="ECO:0007669"/>
    <property type="project" value="InterPro"/>
</dbReference>
<dbReference type="PANTHER" id="PTHR38457">
    <property type="entry name" value="REGULATOR ABRB-RELATED"/>
    <property type="match status" value="1"/>
</dbReference>